<evidence type="ECO:0000313" key="3">
    <source>
        <dbReference type="Proteomes" id="UP001233172"/>
    </source>
</evidence>
<keyword evidence="3" id="KW-1185">Reference proteome</keyword>
<evidence type="ECO:0000313" key="2">
    <source>
        <dbReference type="EMBL" id="KAK0043964.1"/>
    </source>
</evidence>
<dbReference type="EMBL" id="JASAOG010000208">
    <property type="protein sequence ID" value="KAK0043964.1"/>
    <property type="molecule type" value="Genomic_DNA"/>
</dbReference>
<comment type="caution">
    <text evidence="2">The sequence shown here is derived from an EMBL/GenBank/DDBJ whole genome shotgun (WGS) entry which is preliminary data.</text>
</comment>
<proteinExistence type="predicted"/>
<keyword evidence="1" id="KW-1133">Transmembrane helix</keyword>
<keyword evidence="1" id="KW-0812">Transmembrane</keyword>
<keyword evidence="1" id="KW-0472">Membrane</keyword>
<feature type="transmembrane region" description="Helical" evidence="1">
    <location>
        <begin position="26"/>
        <end position="45"/>
    </location>
</feature>
<name>A0AAD8AWX0_BIOPF</name>
<dbReference type="InterPro" id="IPR011735">
    <property type="entry name" value="WlaTC/HtrL_glycosyltransf"/>
</dbReference>
<dbReference type="AlphaFoldDB" id="A0AAD8AWX0"/>
<evidence type="ECO:0000256" key="1">
    <source>
        <dbReference type="SAM" id="Phobius"/>
    </source>
</evidence>
<dbReference type="Proteomes" id="UP001233172">
    <property type="component" value="Unassembled WGS sequence"/>
</dbReference>
<dbReference type="Pfam" id="PF09612">
    <property type="entry name" value="HtrL_YibB"/>
    <property type="match status" value="1"/>
</dbReference>
<reference evidence="2" key="2">
    <citation type="submission" date="2023-04" db="EMBL/GenBank/DDBJ databases">
        <authorList>
            <person name="Bu L."/>
            <person name="Lu L."/>
            <person name="Laidemitt M.R."/>
            <person name="Zhang S.M."/>
            <person name="Mutuku M."/>
            <person name="Mkoji G."/>
            <person name="Steinauer M."/>
            <person name="Loker E.S."/>
        </authorList>
    </citation>
    <scope>NUCLEOTIDE SEQUENCE</scope>
    <source>
        <strain evidence="2">KasaAsao</strain>
        <tissue evidence="2">Whole Snail</tissue>
    </source>
</reference>
<gene>
    <name evidence="2" type="ORF">Bpfe_026639</name>
</gene>
<protein>
    <submittedName>
        <fullName evidence="2">Protein HtrL</fullName>
    </submittedName>
</protein>
<accession>A0AAD8AWX0</accession>
<organism evidence="2 3">
    <name type="scientific">Biomphalaria pfeifferi</name>
    <name type="common">Bloodfluke planorb</name>
    <name type="synonym">Freshwater snail</name>
    <dbReference type="NCBI Taxonomy" id="112525"/>
    <lineage>
        <taxon>Eukaryota</taxon>
        <taxon>Metazoa</taxon>
        <taxon>Spiralia</taxon>
        <taxon>Lophotrochozoa</taxon>
        <taxon>Mollusca</taxon>
        <taxon>Gastropoda</taxon>
        <taxon>Heterobranchia</taxon>
        <taxon>Euthyneura</taxon>
        <taxon>Panpulmonata</taxon>
        <taxon>Hygrophila</taxon>
        <taxon>Lymnaeoidea</taxon>
        <taxon>Planorbidae</taxon>
        <taxon>Biomphalaria</taxon>
    </lineage>
</organism>
<reference evidence="2" key="1">
    <citation type="journal article" date="2023" name="PLoS Negl. Trop. Dis.">
        <title>A genome sequence for Biomphalaria pfeifferi, the major vector snail for the human-infecting parasite Schistosoma mansoni.</title>
        <authorList>
            <person name="Bu L."/>
            <person name="Lu L."/>
            <person name="Laidemitt M.R."/>
            <person name="Zhang S.M."/>
            <person name="Mutuku M."/>
            <person name="Mkoji G."/>
            <person name="Steinauer M."/>
            <person name="Loker E.S."/>
        </authorList>
    </citation>
    <scope>NUCLEOTIDE SEQUENCE</scope>
    <source>
        <strain evidence="2">KasaAsao</strain>
    </source>
</reference>
<sequence>MNKCYCFFSRRYGSRIMESERSINRLILLIVILGLVYFCYCFYYATLRWQEDDWNSKPAKKIDHLYLTDPDVKAIHERMVTLDSRLSSEITIVTAYYNLGNLNKGKKLGLGGYTPEQYKNWMSVFGRIDNPLIVFTDSQDVIDIFTESRRHFEPERTKIVPLNRTSLWAFSLAPRIKEIFSLPGYPSHDPNTVNENYSCVMHAKFELVSKVIKENMFFTKYISWLDIGLYRAIVSEKHIFPIRLPPGFDEDKIAYSGQHKFDSTLSPYQIIVEDKTWVGGAMFLGRPEVVYVYTQDYMRSVEKLLSENMMSTDQQVIYIMFQPSFPIQPHVDIQIYTTHSTDDWFYLGYTIKETWDFHLRKTASLLKFLHSLL</sequence>